<dbReference type="AlphaFoldDB" id="A0A0D9VEQ4"/>
<keyword evidence="3" id="KW-1185">Reference proteome</keyword>
<dbReference type="eggNOG" id="KOG1075">
    <property type="taxonomic scope" value="Eukaryota"/>
</dbReference>
<sequence length="191" mass="22017">MFRNKRKHGENTLPIAQAVTWVCDTAYDLWQILHPNKQDEERGGNYIKEGATGCVLRDEYGRPLGGQAKFYQRGMDALTMEAYACRDGMLFAVKAGVQYLSMESDCHELTKLWYDRLLQRPIISPILTEMYELSLRFASFDLHFANRSCNRVAHQLARYAMMNQMAGEWQSNFPSEVLGVLRDDCNHHNSV</sequence>
<dbReference type="InterPro" id="IPR036397">
    <property type="entry name" value="RNaseH_sf"/>
</dbReference>
<dbReference type="Gramene" id="LPERR02G10110.1">
    <property type="protein sequence ID" value="LPERR02G10110.1"/>
    <property type="gene ID" value="LPERR02G10110"/>
</dbReference>
<dbReference type="InterPro" id="IPR002156">
    <property type="entry name" value="RNaseH_domain"/>
</dbReference>
<protein>
    <recommendedName>
        <fullName evidence="1">RNase H type-1 domain-containing protein</fullName>
    </recommendedName>
</protein>
<dbReference type="Proteomes" id="UP000032180">
    <property type="component" value="Chromosome 2"/>
</dbReference>
<organism evidence="2 3">
    <name type="scientific">Leersia perrieri</name>
    <dbReference type="NCBI Taxonomy" id="77586"/>
    <lineage>
        <taxon>Eukaryota</taxon>
        <taxon>Viridiplantae</taxon>
        <taxon>Streptophyta</taxon>
        <taxon>Embryophyta</taxon>
        <taxon>Tracheophyta</taxon>
        <taxon>Spermatophyta</taxon>
        <taxon>Magnoliopsida</taxon>
        <taxon>Liliopsida</taxon>
        <taxon>Poales</taxon>
        <taxon>Poaceae</taxon>
        <taxon>BOP clade</taxon>
        <taxon>Oryzoideae</taxon>
        <taxon>Oryzeae</taxon>
        <taxon>Oryzinae</taxon>
        <taxon>Leersia</taxon>
    </lineage>
</organism>
<accession>A0A0D9VEQ4</accession>
<reference evidence="2 3" key="1">
    <citation type="submission" date="2012-08" db="EMBL/GenBank/DDBJ databases">
        <title>Oryza genome evolution.</title>
        <authorList>
            <person name="Wing R.A."/>
        </authorList>
    </citation>
    <scope>NUCLEOTIDE SEQUENCE</scope>
</reference>
<proteinExistence type="predicted"/>
<name>A0A0D9VEQ4_9ORYZ</name>
<dbReference type="PANTHER" id="PTHR47723:SF24">
    <property type="entry name" value="RNASE H TYPE-1 DOMAIN-CONTAINING PROTEIN"/>
    <property type="match status" value="1"/>
</dbReference>
<dbReference type="STRING" id="77586.A0A0D9VEQ4"/>
<dbReference type="Pfam" id="PF13456">
    <property type="entry name" value="RVT_3"/>
    <property type="match status" value="1"/>
</dbReference>
<reference evidence="3" key="2">
    <citation type="submission" date="2013-12" db="EMBL/GenBank/DDBJ databases">
        <authorList>
            <person name="Yu Y."/>
            <person name="Lee S."/>
            <person name="de Baynast K."/>
            <person name="Wissotski M."/>
            <person name="Liu L."/>
            <person name="Talag J."/>
            <person name="Goicoechea J."/>
            <person name="Angelova A."/>
            <person name="Jetty R."/>
            <person name="Kudrna D."/>
            <person name="Golser W."/>
            <person name="Rivera L."/>
            <person name="Zhang J."/>
            <person name="Wing R."/>
        </authorList>
    </citation>
    <scope>NUCLEOTIDE SEQUENCE</scope>
</reference>
<dbReference type="GO" id="GO:0004523">
    <property type="term" value="F:RNA-DNA hybrid ribonuclease activity"/>
    <property type="evidence" value="ECO:0007669"/>
    <property type="project" value="InterPro"/>
</dbReference>
<evidence type="ECO:0000313" key="2">
    <source>
        <dbReference type="EnsemblPlants" id="LPERR02G10110.1"/>
    </source>
</evidence>
<evidence type="ECO:0000259" key="1">
    <source>
        <dbReference type="Pfam" id="PF13456"/>
    </source>
</evidence>
<dbReference type="PANTHER" id="PTHR47723">
    <property type="entry name" value="OS05G0353850 PROTEIN"/>
    <property type="match status" value="1"/>
</dbReference>
<dbReference type="InterPro" id="IPR044730">
    <property type="entry name" value="RNase_H-like_dom_plant"/>
</dbReference>
<reference evidence="2" key="3">
    <citation type="submission" date="2015-04" db="UniProtKB">
        <authorList>
            <consortium name="EnsemblPlants"/>
        </authorList>
    </citation>
    <scope>IDENTIFICATION</scope>
</reference>
<evidence type="ECO:0000313" key="3">
    <source>
        <dbReference type="Proteomes" id="UP000032180"/>
    </source>
</evidence>
<dbReference type="GO" id="GO:0003676">
    <property type="term" value="F:nucleic acid binding"/>
    <property type="evidence" value="ECO:0007669"/>
    <property type="project" value="InterPro"/>
</dbReference>
<feature type="domain" description="RNase H type-1" evidence="1">
    <location>
        <begin position="49"/>
        <end position="160"/>
    </location>
</feature>
<dbReference type="EnsemblPlants" id="LPERR02G10110.1">
    <property type="protein sequence ID" value="LPERR02G10110.1"/>
    <property type="gene ID" value="LPERR02G10110"/>
</dbReference>
<dbReference type="Gene3D" id="3.30.420.10">
    <property type="entry name" value="Ribonuclease H-like superfamily/Ribonuclease H"/>
    <property type="match status" value="1"/>
</dbReference>
<dbReference type="InterPro" id="IPR053151">
    <property type="entry name" value="RNase_H-like"/>
</dbReference>
<dbReference type="CDD" id="cd06222">
    <property type="entry name" value="RNase_H_like"/>
    <property type="match status" value="1"/>
</dbReference>
<dbReference type="HOGENOM" id="CLU_000680_14_6_1"/>